<feature type="region of interest" description="Disordered" evidence="1">
    <location>
        <begin position="42"/>
        <end position="65"/>
    </location>
</feature>
<dbReference type="EMBL" id="BAABME010027765">
    <property type="protein sequence ID" value="GAA0176085.1"/>
    <property type="molecule type" value="Genomic_DNA"/>
</dbReference>
<dbReference type="AlphaFoldDB" id="A0AAV3RJS7"/>
<organism evidence="2 3">
    <name type="scientific">Lithospermum erythrorhizon</name>
    <name type="common">Purple gromwell</name>
    <name type="synonym">Lithospermum officinale var. erythrorhizon</name>
    <dbReference type="NCBI Taxonomy" id="34254"/>
    <lineage>
        <taxon>Eukaryota</taxon>
        <taxon>Viridiplantae</taxon>
        <taxon>Streptophyta</taxon>
        <taxon>Embryophyta</taxon>
        <taxon>Tracheophyta</taxon>
        <taxon>Spermatophyta</taxon>
        <taxon>Magnoliopsida</taxon>
        <taxon>eudicotyledons</taxon>
        <taxon>Gunneridae</taxon>
        <taxon>Pentapetalae</taxon>
        <taxon>asterids</taxon>
        <taxon>lamiids</taxon>
        <taxon>Boraginales</taxon>
        <taxon>Boraginaceae</taxon>
        <taxon>Boraginoideae</taxon>
        <taxon>Lithospermeae</taxon>
        <taxon>Lithospermum</taxon>
    </lineage>
</organism>
<proteinExistence type="predicted"/>
<protein>
    <submittedName>
        <fullName evidence="2">Uncharacterized protein</fullName>
    </submittedName>
</protein>
<accession>A0AAV3RJS7</accession>
<name>A0AAV3RJS7_LITER</name>
<comment type="caution">
    <text evidence="2">The sequence shown here is derived from an EMBL/GenBank/DDBJ whole genome shotgun (WGS) entry which is preliminary data.</text>
</comment>
<evidence type="ECO:0000313" key="2">
    <source>
        <dbReference type="EMBL" id="GAA0176085.1"/>
    </source>
</evidence>
<sequence>MPVTIDCASEYTESESGDGDIEAVEVVNGDVRLSVEPRVELPTPGLAEDSVGQQGDPDLQGSAGAVEDGKLVVSDEVVELGRGQRTKTPSVLNQSPIKRQCDMLSGEKQCRRRSPHWKPMVHGVW</sequence>
<keyword evidence="3" id="KW-1185">Reference proteome</keyword>
<evidence type="ECO:0000256" key="1">
    <source>
        <dbReference type="SAM" id="MobiDB-lite"/>
    </source>
</evidence>
<gene>
    <name evidence="2" type="ORF">LIER_42021</name>
</gene>
<reference evidence="2 3" key="1">
    <citation type="submission" date="2024-01" db="EMBL/GenBank/DDBJ databases">
        <title>The complete chloroplast genome sequence of Lithospermum erythrorhizon: insights into the phylogenetic relationship among Boraginaceae species and the maternal lineages of purple gromwells.</title>
        <authorList>
            <person name="Okada T."/>
            <person name="Watanabe K."/>
        </authorList>
    </citation>
    <scope>NUCLEOTIDE SEQUENCE [LARGE SCALE GENOMIC DNA]</scope>
</reference>
<evidence type="ECO:0000313" key="3">
    <source>
        <dbReference type="Proteomes" id="UP001454036"/>
    </source>
</evidence>
<dbReference type="Proteomes" id="UP001454036">
    <property type="component" value="Unassembled WGS sequence"/>
</dbReference>